<dbReference type="Proteomes" id="UP000283786">
    <property type="component" value="Chromosome"/>
</dbReference>
<keyword evidence="3" id="KW-1185">Reference proteome</keyword>
<feature type="domain" description="SCP2" evidence="1">
    <location>
        <begin position="28"/>
        <end position="99"/>
    </location>
</feature>
<dbReference type="Gene3D" id="3.30.1050.10">
    <property type="entry name" value="SCP2 sterol-binding domain"/>
    <property type="match status" value="1"/>
</dbReference>
<organism evidence="2 3">
    <name type="scientific">Pseudooceanicola algae</name>
    <dbReference type="NCBI Taxonomy" id="1537215"/>
    <lineage>
        <taxon>Bacteria</taxon>
        <taxon>Pseudomonadati</taxon>
        <taxon>Pseudomonadota</taxon>
        <taxon>Alphaproteobacteria</taxon>
        <taxon>Rhodobacterales</taxon>
        <taxon>Paracoccaceae</taxon>
        <taxon>Pseudooceanicola</taxon>
    </lineage>
</organism>
<evidence type="ECO:0000313" key="3">
    <source>
        <dbReference type="Proteomes" id="UP000283786"/>
    </source>
</evidence>
<dbReference type="SUPFAM" id="SSF55718">
    <property type="entry name" value="SCP-like"/>
    <property type="match status" value="1"/>
</dbReference>
<reference evidence="2 3" key="1">
    <citation type="submission" date="2020-08" db="EMBL/GenBank/DDBJ databases">
        <title>Genome sequence of Rhodobacteraceae bacterium Lw-13e.</title>
        <authorList>
            <person name="Poehlein A."/>
            <person name="Wolter L."/>
            <person name="Daniel R."/>
            <person name="Brinkhoff T."/>
        </authorList>
    </citation>
    <scope>NUCLEOTIDE SEQUENCE [LARGE SCALE GENOMIC DNA]</scope>
    <source>
        <strain evidence="2 3">Lw-13e</strain>
    </source>
</reference>
<sequence length="100" mass="10818">MRGNNTMELEEIRAKIQRGLDKKPIEDSLKFDCGTEGAISIHGGTARLADDPADCTIHISRENLAKLMMGDLNPLTAFTFGKIKVSGDMAIAMKLGKLLG</sequence>
<dbReference type="PANTHER" id="PTHR10094:SF25">
    <property type="entry name" value="SCP2 STEROL-BINDING DOMAIN-CONTAINING PROTEIN 1"/>
    <property type="match status" value="1"/>
</dbReference>
<protein>
    <recommendedName>
        <fullName evidence="1">SCP2 domain-containing protein</fullName>
    </recommendedName>
</protein>
<evidence type="ECO:0000259" key="1">
    <source>
        <dbReference type="Pfam" id="PF02036"/>
    </source>
</evidence>
<dbReference type="PANTHER" id="PTHR10094">
    <property type="entry name" value="STEROL CARRIER PROTEIN 2 SCP-2 FAMILY PROTEIN"/>
    <property type="match status" value="1"/>
</dbReference>
<evidence type="ECO:0000313" key="2">
    <source>
        <dbReference type="EMBL" id="QPM91459.1"/>
    </source>
</evidence>
<dbReference type="InterPro" id="IPR036527">
    <property type="entry name" value="SCP2_sterol-bd_dom_sf"/>
</dbReference>
<dbReference type="AlphaFoldDB" id="A0A418SBH2"/>
<dbReference type="Pfam" id="PF02036">
    <property type="entry name" value="SCP2"/>
    <property type="match status" value="1"/>
</dbReference>
<accession>A0A418SBH2</accession>
<proteinExistence type="predicted"/>
<name>A0A418SBH2_9RHOB</name>
<dbReference type="RefSeq" id="WP_231388521.1">
    <property type="nucleotide sequence ID" value="NZ_CP060436.1"/>
</dbReference>
<gene>
    <name evidence="2" type="ORF">PSAL_027120</name>
</gene>
<dbReference type="EMBL" id="CP060436">
    <property type="protein sequence ID" value="QPM91459.1"/>
    <property type="molecule type" value="Genomic_DNA"/>
</dbReference>
<dbReference type="InterPro" id="IPR003033">
    <property type="entry name" value="SCP2_sterol-bd_dom"/>
</dbReference>
<dbReference type="KEGG" id="palw:PSAL_027120"/>
<dbReference type="GO" id="GO:0005829">
    <property type="term" value="C:cytosol"/>
    <property type="evidence" value="ECO:0007669"/>
    <property type="project" value="TreeGrafter"/>
</dbReference>